<evidence type="ECO:0000313" key="9">
    <source>
        <dbReference type="Proteomes" id="UP001142055"/>
    </source>
</evidence>
<keyword evidence="6" id="KW-0687">Ribonucleoprotein</keyword>
<keyword evidence="4" id="KW-0689">Ribosomal protein</keyword>
<comment type="similarity">
    <text evidence="2">Belongs to the mitochondrion-specific ribosomal protein mL42 family.</text>
</comment>
<dbReference type="GO" id="GO:0005762">
    <property type="term" value="C:mitochondrial large ribosomal subunit"/>
    <property type="evidence" value="ECO:0007669"/>
    <property type="project" value="TreeGrafter"/>
</dbReference>
<evidence type="ECO:0000313" key="8">
    <source>
        <dbReference type="EMBL" id="KAJ6216872.1"/>
    </source>
</evidence>
<dbReference type="PANTHER" id="PTHR13450">
    <property type="entry name" value="MITOCHONDRIAL 39S RIBOSOMAL PROTEIN L42"/>
    <property type="match status" value="1"/>
</dbReference>
<evidence type="ECO:0000256" key="2">
    <source>
        <dbReference type="ARBA" id="ARBA00005556"/>
    </source>
</evidence>
<dbReference type="Pfam" id="PF10210">
    <property type="entry name" value="MRP-S32"/>
    <property type="match status" value="1"/>
</dbReference>
<sequence length="98" mass="11333">MDSIKASVTDDGSTIVCWHPKKSFPYEHSLPYVDEDEHTNSIFKVEHSIKGENIYFKGPVNRSSLEELQAITYTPKHVWRKRRTDGLQLRPAHPRKGV</sequence>
<accession>A0A9Q0M3M3</accession>
<comment type="subcellular location">
    <subcellularLocation>
        <location evidence="1">Mitochondrion</location>
    </subcellularLocation>
</comment>
<name>A0A9Q0M3M3_BLOTA</name>
<evidence type="ECO:0000256" key="1">
    <source>
        <dbReference type="ARBA" id="ARBA00004173"/>
    </source>
</evidence>
<dbReference type="OMA" id="AHPRKGV"/>
<keyword evidence="3" id="KW-0809">Transit peptide</keyword>
<keyword evidence="9" id="KW-1185">Reference proteome</keyword>
<organism evidence="8 9">
    <name type="scientific">Blomia tropicalis</name>
    <name type="common">Mite</name>
    <dbReference type="NCBI Taxonomy" id="40697"/>
    <lineage>
        <taxon>Eukaryota</taxon>
        <taxon>Metazoa</taxon>
        <taxon>Ecdysozoa</taxon>
        <taxon>Arthropoda</taxon>
        <taxon>Chelicerata</taxon>
        <taxon>Arachnida</taxon>
        <taxon>Acari</taxon>
        <taxon>Acariformes</taxon>
        <taxon>Sarcoptiformes</taxon>
        <taxon>Astigmata</taxon>
        <taxon>Glycyphagoidea</taxon>
        <taxon>Echimyopodidae</taxon>
        <taxon>Blomia</taxon>
    </lineage>
</organism>
<proteinExistence type="inferred from homology"/>
<dbReference type="InterPro" id="IPR019346">
    <property type="entry name" value="Ribosomal_mL42"/>
</dbReference>
<gene>
    <name evidence="8" type="ORF">RDWZM_008029</name>
</gene>
<evidence type="ECO:0000256" key="4">
    <source>
        <dbReference type="ARBA" id="ARBA00022980"/>
    </source>
</evidence>
<keyword evidence="5" id="KW-0496">Mitochondrion</keyword>
<dbReference type="AlphaFoldDB" id="A0A9Q0M3M3"/>
<evidence type="ECO:0000256" key="3">
    <source>
        <dbReference type="ARBA" id="ARBA00022946"/>
    </source>
</evidence>
<dbReference type="Proteomes" id="UP001142055">
    <property type="component" value="Chromosome 3"/>
</dbReference>
<reference evidence="8" key="1">
    <citation type="submission" date="2022-12" db="EMBL/GenBank/DDBJ databases">
        <title>Genome assemblies of Blomia tropicalis.</title>
        <authorList>
            <person name="Cui Y."/>
        </authorList>
    </citation>
    <scope>NUCLEOTIDE SEQUENCE</scope>
    <source>
        <tissue evidence="8">Adult mites</tissue>
    </source>
</reference>
<dbReference type="EMBL" id="JAPWDV010000003">
    <property type="protein sequence ID" value="KAJ6216872.1"/>
    <property type="molecule type" value="Genomic_DNA"/>
</dbReference>
<evidence type="ECO:0000256" key="6">
    <source>
        <dbReference type="ARBA" id="ARBA00023274"/>
    </source>
</evidence>
<evidence type="ECO:0000256" key="7">
    <source>
        <dbReference type="ARBA" id="ARBA00035189"/>
    </source>
</evidence>
<dbReference type="PANTHER" id="PTHR13450:SF4">
    <property type="entry name" value="LARGE RIBOSOMAL SUBUNIT PROTEIN ML42"/>
    <property type="match status" value="1"/>
</dbReference>
<protein>
    <recommendedName>
        <fullName evidence="7">Large ribosomal subunit protein mL42</fullName>
    </recommendedName>
</protein>
<evidence type="ECO:0000256" key="5">
    <source>
        <dbReference type="ARBA" id="ARBA00023128"/>
    </source>
</evidence>
<comment type="caution">
    <text evidence="8">The sequence shown here is derived from an EMBL/GenBank/DDBJ whole genome shotgun (WGS) entry which is preliminary data.</text>
</comment>